<dbReference type="PANTHER" id="PTHR46340:SF1">
    <property type="entry name" value="UBX DOMAIN-CONTAINING PROTEIN 1"/>
    <property type="match status" value="1"/>
</dbReference>
<organism evidence="6 7">
    <name type="scientific">Ranatra chinensis</name>
    <dbReference type="NCBI Taxonomy" id="642074"/>
    <lineage>
        <taxon>Eukaryota</taxon>
        <taxon>Metazoa</taxon>
        <taxon>Ecdysozoa</taxon>
        <taxon>Arthropoda</taxon>
        <taxon>Hexapoda</taxon>
        <taxon>Insecta</taxon>
        <taxon>Pterygota</taxon>
        <taxon>Neoptera</taxon>
        <taxon>Paraneoptera</taxon>
        <taxon>Hemiptera</taxon>
        <taxon>Heteroptera</taxon>
        <taxon>Panheteroptera</taxon>
        <taxon>Nepomorpha</taxon>
        <taxon>Nepidae</taxon>
        <taxon>Ranatrinae</taxon>
        <taxon>Ranatra</taxon>
    </lineage>
</organism>
<sequence>MPCEWKITNFFYLQGLSVCFLYLLKFVSRCGKLFKSSLEVQYHAAKSGHSSFAESTEEKKPLTEEEKQQQLKLLESKIKEKRKEREEKEKNEALEREKNRIRSGKEMIAAKKKLEDEEFRKAIEQRKREKEEDRMARQKVRDQIEADKLARKAKQASGGGSSQAEAPVISPPAPTEAPKLVAAPAKDYAETRLQIRLTNGQALTQSFGAKEQLSAVRLFVEMNRTDDQGPFCLMTNFPKKVFTDEDFDKPLDILGKFIILLNHHLAAHKVIIPLMHKVYICPKKMDSHRYKFFCLSL</sequence>
<evidence type="ECO:0000256" key="3">
    <source>
        <dbReference type="SAM" id="MobiDB-lite"/>
    </source>
</evidence>
<feature type="compositionally biased region" description="Basic and acidic residues" evidence="3">
    <location>
        <begin position="56"/>
        <end position="96"/>
    </location>
</feature>
<gene>
    <name evidence="6" type="ORF">AAG570_004224</name>
</gene>
<dbReference type="Gene3D" id="3.10.20.90">
    <property type="entry name" value="Phosphatidylinositol 3-kinase Catalytic Subunit, Chain A, domain 1"/>
    <property type="match status" value="1"/>
</dbReference>
<dbReference type="InterPro" id="IPR001012">
    <property type="entry name" value="UBX_dom"/>
</dbReference>
<comment type="subcellular location">
    <subcellularLocation>
        <location evidence="1">Cytoplasm</location>
    </subcellularLocation>
</comment>
<name>A0ABD0Y388_9HEMI</name>
<keyword evidence="7" id="KW-1185">Reference proteome</keyword>
<dbReference type="SUPFAM" id="SSF54236">
    <property type="entry name" value="Ubiquitin-like"/>
    <property type="match status" value="1"/>
</dbReference>
<accession>A0ABD0Y388</accession>
<keyword evidence="2" id="KW-0963">Cytoplasm</keyword>
<evidence type="ECO:0000256" key="2">
    <source>
        <dbReference type="ARBA" id="ARBA00022490"/>
    </source>
</evidence>
<dbReference type="PROSITE" id="PS50033">
    <property type="entry name" value="UBX"/>
    <property type="match status" value="1"/>
</dbReference>
<evidence type="ECO:0000256" key="4">
    <source>
        <dbReference type="SAM" id="Phobius"/>
    </source>
</evidence>
<keyword evidence="4" id="KW-1133">Transmembrane helix</keyword>
<protein>
    <recommendedName>
        <fullName evidence="5">UBX domain-containing protein</fullName>
    </recommendedName>
</protein>
<proteinExistence type="predicted"/>
<evidence type="ECO:0000313" key="6">
    <source>
        <dbReference type="EMBL" id="KAL1117911.1"/>
    </source>
</evidence>
<dbReference type="SMART" id="SM00166">
    <property type="entry name" value="UBX"/>
    <property type="match status" value="1"/>
</dbReference>
<feature type="domain" description="UBX" evidence="5">
    <location>
        <begin position="186"/>
        <end position="252"/>
    </location>
</feature>
<keyword evidence="4" id="KW-0812">Transmembrane</keyword>
<reference evidence="6 7" key="1">
    <citation type="submission" date="2024-07" db="EMBL/GenBank/DDBJ databases">
        <title>Chromosome-level genome assembly of the water stick insect Ranatra chinensis (Heteroptera: Nepidae).</title>
        <authorList>
            <person name="Liu X."/>
        </authorList>
    </citation>
    <scope>NUCLEOTIDE SEQUENCE [LARGE SCALE GENOMIC DNA]</scope>
    <source>
        <strain evidence="6">Cailab_2021Rc</strain>
        <tissue evidence="6">Muscle</tissue>
    </source>
</reference>
<dbReference type="EMBL" id="JBFDAA010000015">
    <property type="protein sequence ID" value="KAL1117911.1"/>
    <property type="molecule type" value="Genomic_DNA"/>
</dbReference>
<dbReference type="GO" id="GO:0005737">
    <property type="term" value="C:cytoplasm"/>
    <property type="evidence" value="ECO:0007669"/>
    <property type="project" value="UniProtKB-SubCell"/>
</dbReference>
<dbReference type="InterPro" id="IPR029071">
    <property type="entry name" value="Ubiquitin-like_domsf"/>
</dbReference>
<dbReference type="Proteomes" id="UP001558652">
    <property type="component" value="Unassembled WGS sequence"/>
</dbReference>
<evidence type="ECO:0000256" key="1">
    <source>
        <dbReference type="ARBA" id="ARBA00004496"/>
    </source>
</evidence>
<feature type="region of interest" description="Disordered" evidence="3">
    <location>
        <begin position="148"/>
        <end position="175"/>
    </location>
</feature>
<feature type="region of interest" description="Disordered" evidence="3">
    <location>
        <begin position="49"/>
        <end position="96"/>
    </location>
</feature>
<dbReference type="AlphaFoldDB" id="A0ABD0Y388"/>
<evidence type="ECO:0000313" key="7">
    <source>
        <dbReference type="Proteomes" id="UP001558652"/>
    </source>
</evidence>
<dbReference type="Pfam" id="PF00789">
    <property type="entry name" value="UBX"/>
    <property type="match status" value="1"/>
</dbReference>
<feature type="transmembrane region" description="Helical" evidence="4">
    <location>
        <begin position="6"/>
        <end position="24"/>
    </location>
</feature>
<dbReference type="PANTHER" id="PTHR46340">
    <property type="entry name" value="UBX DOMAIN-CONTAINING PROTEIN 1"/>
    <property type="match status" value="1"/>
</dbReference>
<keyword evidence="4" id="KW-0472">Membrane</keyword>
<evidence type="ECO:0000259" key="5">
    <source>
        <dbReference type="PROSITE" id="PS50033"/>
    </source>
</evidence>
<comment type="caution">
    <text evidence="6">The sequence shown here is derived from an EMBL/GenBank/DDBJ whole genome shotgun (WGS) entry which is preliminary data.</text>
</comment>